<proteinExistence type="predicted"/>
<gene>
    <name evidence="1" type="ORF">HMPREF9709_01417</name>
</gene>
<evidence type="ECO:0000313" key="2">
    <source>
        <dbReference type="Proteomes" id="UP000004191"/>
    </source>
</evidence>
<dbReference type="eggNOG" id="COG1073">
    <property type="taxonomic scope" value="Bacteria"/>
</dbReference>
<keyword evidence="2" id="KW-1185">Reference proteome</keyword>
<name>H3NQ06_9FIRM</name>
<dbReference type="SUPFAM" id="SSF53474">
    <property type="entry name" value="alpha/beta-Hydrolases"/>
    <property type="match status" value="1"/>
</dbReference>
<reference evidence="1 2" key="1">
    <citation type="submission" date="2012-01" db="EMBL/GenBank/DDBJ databases">
        <title>The Genome Sequence of Helcococcus kunzii ATCC 51366.</title>
        <authorList>
            <consortium name="The Broad Institute Genome Sequencing Platform"/>
            <person name="Earl A."/>
            <person name="Ward D."/>
            <person name="Feldgarden M."/>
            <person name="Gevers D."/>
            <person name="Huys G."/>
            <person name="Young S.K."/>
            <person name="Zeng Q."/>
            <person name="Gargeya S."/>
            <person name="Fitzgerald M."/>
            <person name="Haas B."/>
            <person name="Abouelleil A."/>
            <person name="Alvarado L."/>
            <person name="Arachchi H.M."/>
            <person name="Berlin A."/>
            <person name="Chapman S.B."/>
            <person name="Gearin G."/>
            <person name="Goldberg J."/>
            <person name="Griggs A."/>
            <person name="Gujja S."/>
            <person name="Hansen M."/>
            <person name="Heiman D."/>
            <person name="Howarth C."/>
            <person name="Larimer J."/>
            <person name="Lui A."/>
            <person name="MacDonald P.J.P."/>
            <person name="McCowen C."/>
            <person name="Montmayeur A."/>
            <person name="Murphy C."/>
            <person name="Neiman D."/>
            <person name="Pearson M."/>
            <person name="Priest M."/>
            <person name="Roberts A."/>
            <person name="Saif S."/>
            <person name="Shea T."/>
            <person name="Sisk P."/>
            <person name="Stolte C."/>
            <person name="Sykes S."/>
            <person name="Wortman J."/>
            <person name="Nusbaum C."/>
            <person name="Birren B."/>
        </authorList>
    </citation>
    <scope>NUCLEOTIDE SEQUENCE [LARGE SCALE GENOMIC DNA]</scope>
    <source>
        <strain evidence="1 2">ATCC 51366</strain>
    </source>
</reference>
<dbReference type="InterPro" id="IPR024499">
    <property type="entry name" value="Mbeg1-like"/>
</dbReference>
<organism evidence="1 2">
    <name type="scientific">Helcococcus kunzii ATCC 51366</name>
    <dbReference type="NCBI Taxonomy" id="883114"/>
    <lineage>
        <taxon>Bacteria</taxon>
        <taxon>Bacillati</taxon>
        <taxon>Bacillota</taxon>
        <taxon>Tissierellia</taxon>
        <taxon>Tissierellales</taxon>
        <taxon>Peptoniphilaceae</taxon>
        <taxon>Helcococcus</taxon>
    </lineage>
</organism>
<accession>H3NQ06</accession>
<dbReference type="Pfam" id="PF11187">
    <property type="entry name" value="Mbeg1-like"/>
    <property type="match status" value="1"/>
</dbReference>
<dbReference type="Proteomes" id="UP000004191">
    <property type="component" value="Unassembled WGS sequence"/>
</dbReference>
<protein>
    <recommendedName>
        <fullName evidence="3">DUF2974 domain-containing protein</fullName>
    </recommendedName>
</protein>
<dbReference type="AlphaFoldDB" id="H3NQ06"/>
<dbReference type="Gene3D" id="3.40.50.1820">
    <property type="entry name" value="alpha/beta hydrolase"/>
    <property type="match status" value="1"/>
</dbReference>
<dbReference type="HOGENOM" id="CLU_043142_2_0_9"/>
<dbReference type="GeneID" id="96999376"/>
<evidence type="ECO:0008006" key="3">
    <source>
        <dbReference type="Google" id="ProtNLM"/>
    </source>
</evidence>
<comment type="caution">
    <text evidence="1">The sequence shown here is derived from an EMBL/GenBank/DDBJ whole genome shotgun (WGS) entry which is preliminary data.</text>
</comment>
<sequence length="364" mass="42687">MKDIFNYIKEKGNISFSELPFNEIDCAILSQISYHDLFRYYEKLPFFLRDIPKDDYKSIVRGVWEENKNVDLLKLISKYPRFTNIDIVDMTSKNDKDKFDQFFAMTLRLDDGSIVIVFRGTDFSIHGWAESLAMSFEPEIPGQISARNYLRKIGKYFQRNIIVCGHSKGANLAVFAASTVPKYIQDKITVVYDLDGPGFFDDFFERDDYHSMKDKIKKYIPEQSIFGMMLKSVVTPTIVDSAGWHFHQHFLLNWRTDDVTFKYDKVLDELSTRANNALTKWMEKFDVIERRKIVECLIDIMDDLGISNVLDLGKINQLIRIKDYYEQNIEEYDILQDALTEFIDLYKTELLNAIPSIPFINDKK</sequence>
<dbReference type="STRING" id="883114.HMPREF9709_01417"/>
<dbReference type="EMBL" id="AGEI01000025">
    <property type="protein sequence ID" value="EHR32686.1"/>
    <property type="molecule type" value="Genomic_DNA"/>
</dbReference>
<dbReference type="OrthoDB" id="9769481at2"/>
<dbReference type="InterPro" id="IPR029058">
    <property type="entry name" value="AB_hydrolase_fold"/>
</dbReference>
<evidence type="ECO:0000313" key="1">
    <source>
        <dbReference type="EMBL" id="EHR32686.1"/>
    </source>
</evidence>
<dbReference type="RefSeq" id="WP_005398932.1">
    <property type="nucleotide sequence ID" value="NZ_JH601088.1"/>
</dbReference>